<gene>
    <name evidence="5" type="ORF">CLV98_12125</name>
</gene>
<dbReference type="RefSeq" id="WP_109678115.1">
    <property type="nucleotide sequence ID" value="NZ_QGDT01000021.1"/>
</dbReference>
<protein>
    <submittedName>
        <fullName evidence="5">ABC-2 type transport system ATP-binding protein</fullName>
    </submittedName>
</protein>
<reference evidence="5 6" key="1">
    <citation type="submission" date="2018-03" db="EMBL/GenBank/DDBJ databases">
        <title>Genomic Encyclopedia of Archaeal and Bacterial Type Strains, Phase II (KMG-II): from individual species to whole genera.</title>
        <authorList>
            <person name="Goeker M."/>
        </authorList>
    </citation>
    <scope>NUCLEOTIDE SEQUENCE [LARGE SCALE GENOMIC DNA]</scope>
    <source>
        <strain evidence="5 6">DSM 100346</strain>
    </source>
</reference>
<keyword evidence="1" id="KW-0813">Transport</keyword>
<evidence type="ECO:0000259" key="4">
    <source>
        <dbReference type="PROSITE" id="PS50893"/>
    </source>
</evidence>
<sequence>MESPEIIKLKSVNFSYAKKLVLDDLSLSILKGTVHGILGANGSGKTTLFKYIFNHYNQQQKNKIAFLETEGFFYSYMTGYEYLTLLSPYKALDLNSWNDLFQLPLDDYVHTYSTGMKKKLSIMAVLLLKREIIILDEPYNGLDLKSCEVLRYIIQRLKHLGNTVIMSSHILETVFKSADYISYLQDGHILKTYSQDEFYLLSDLIQGQIINEMTPKIDRLLDTPTTNSN</sequence>
<proteinExistence type="predicted"/>
<dbReference type="PANTHER" id="PTHR42939:SF1">
    <property type="entry name" value="ABC TRANSPORTER ATP-BINDING PROTEIN ALBC-RELATED"/>
    <property type="match status" value="1"/>
</dbReference>
<organism evidence="5 6">
    <name type="scientific">Dyadobacter jejuensis</name>
    <dbReference type="NCBI Taxonomy" id="1082580"/>
    <lineage>
        <taxon>Bacteria</taxon>
        <taxon>Pseudomonadati</taxon>
        <taxon>Bacteroidota</taxon>
        <taxon>Cytophagia</taxon>
        <taxon>Cytophagales</taxon>
        <taxon>Spirosomataceae</taxon>
        <taxon>Dyadobacter</taxon>
    </lineage>
</organism>
<evidence type="ECO:0000256" key="1">
    <source>
        <dbReference type="ARBA" id="ARBA00022448"/>
    </source>
</evidence>
<keyword evidence="6" id="KW-1185">Reference proteome</keyword>
<dbReference type="EMBL" id="QGDT01000021">
    <property type="protein sequence ID" value="PWJ53753.1"/>
    <property type="molecule type" value="Genomic_DNA"/>
</dbReference>
<dbReference type="CDD" id="cd03230">
    <property type="entry name" value="ABC_DR_subfamily_A"/>
    <property type="match status" value="1"/>
</dbReference>
<evidence type="ECO:0000313" key="6">
    <source>
        <dbReference type="Proteomes" id="UP000245880"/>
    </source>
</evidence>
<comment type="caution">
    <text evidence="5">The sequence shown here is derived from an EMBL/GenBank/DDBJ whole genome shotgun (WGS) entry which is preliminary data.</text>
</comment>
<keyword evidence="2" id="KW-0547">Nucleotide-binding</keyword>
<dbReference type="InterPro" id="IPR027417">
    <property type="entry name" value="P-loop_NTPase"/>
</dbReference>
<evidence type="ECO:0000313" key="5">
    <source>
        <dbReference type="EMBL" id="PWJ53753.1"/>
    </source>
</evidence>
<dbReference type="PANTHER" id="PTHR42939">
    <property type="entry name" value="ABC TRANSPORTER ATP-BINDING PROTEIN ALBC-RELATED"/>
    <property type="match status" value="1"/>
</dbReference>
<dbReference type="OrthoDB" id="9801987at2"/>
<dbReference type="InterPro" id="IPR003439">
    <property type="entry name" value="ABC_transporter-like_ATP-bd"/>
</dbReference>
<keyword evidence="3 5" id="KW-0067">ATP-binding</keyword>
<dbReference type="GO" id="GO:0016887">
    <property type="term" value="F:ATP hydrolysis activity"/>
    <property type="evidence" value="ECO:0007669"/>
    <property type="project" value="InterPro"/>
</dbReference>
<feature type="domain" description="ABC transporter" evidence="4">
    <location>
        <begin position="7"/>
        <end position="211"/>
    </location>
</feature>
<evidence type="ECO:0000256" key="2">
    <source>
        <dbReference type="ARBA" id="ARBA00022741"/>
    </source>
</evidence>
<dbReference type="InterPro" id="IPR051782">
    <property type="entry name" value="ABC_Transporter_VariousFunc"/>
</dbReference>
<dbReference type="AlphaFoldDB" id="A0A316A806"/>
<dbReference type="InterPro" id="IPR003593">
    <property type="entry name" value="AAA+_ATPase"/>
</dbReference>
<dbReference type="PROSITE" id="PS50893">
    <property type="entry name" value="ABC_TRANSPORTER_2"/>
    <property type="match status" value="1"/>
</dbReference>
<dbReference type="GO" id="GO:0005524">
    <property type="term" value="F:ATP binding"/>
    <property type="evidence" value="ECO:0007669"/>
    <property type="project" value="UniProtKB-KW"/>
</dbReference>
<dbReference type="Gene3D" id="3.40.50.300">
    <property type="entry name" value="P-loop containing nucleotide triphosphate hydrolases"/>
    <property type="match status" value="1"/>
</dbReference>
<dbReference type="Proteomes" id="UP000245880">
    <property type="component" value="Unassembled WGS sequence"/>
</dbReference>
<accession>A0A316A806</accession>
<dbReference type="SUPFAM" id="SSF52540">
    <property type="entry name" value="P-loop containing nucleoside triphosphate hydrolases"/>
    <property type="match status" value="1"/>
</dbReference>
<dbReference type="SMART" id="SM00382">
    <property type="entry name" value="AAA"/>
    <property type="match status" value="1"/>
</dbReference>
<name>A0A316A806_9BACT</name>
<evidence type="ECO:0000256" key="3">
    <source>
        <dbReference type="ARBA" id="ARBA00022840"/>
    </source>
</evidence>
<dbReference type="Pfam" id="PF00005">
    <property type="entry name" value="ABC_tran"/>
    <property type="match status" value="1"/>
</dbReference>